<evidence type="ECO:0000313" key="3">
    <source>
        <dbReference type="Proteomes" id="UP001056855"/>
    </source>
</evidence>
<evidence type="ECO:0000256" key="1">
    <source>
        <dbReference type="SAM" id="Phobius"/>
    </source>
</evidence>
<dbReference type="AlphaFoldDB" id="A0A9E7STY2"/>
<feature type="transmembrane region" description="Helical" evidence="1">
    <location>
        <begin position="43"/>
        <end position="68"/>
    </location>
</feature>
<keyword evidence="1" id="KW-0472">Membrane</keyword>
<name>A0A9E7STY2_9EURY</name>
<dbReference type="EMBL" id="CP100355">
    <property type="protein sequence ID" value="UTF52990.1"/>
    <property type="molecule type" value="Genomic_DNA"/>
</dbReference>
<keyword evidence="3" id="KW-1185">Reference proteome</keyword>
<sequence>MDQHDFVRLSLLAFGLVVLSFVVLGFSRIVLPFQTAQMVAAPIGLLGFALVIFLFLRATAAAIGIAPIEEDADADARGNESA</sequence>
<dbReference type="KEGG" id="sawl:NGM29_14595"/>
<accession>A0A9E7STY2</accession>
<reference evidence="2" key="1">
    <citation type="submission" date="2022-06" db="EMBL/GenBank/DDBJ databases">
        <title>Diverse halophilic archaea isolated from saline environments.</title>
        <authorList>
            <person name="Cui H.-L."/>
        </authorList>
    </citation>
    <scope>NUCLEOTIDE SEQUENCE</scope>
    <source>
        <strain evidence="2">WLHS1</strain>
    </source>
</reference>
<dbReference type="GeneID" id="73291299"/>
<gene>
    <name evidence="2" type="ORF">NGM29_14595</name>
</gene>
<dbReference type="Proteomes" id="UP001056855">
    <property type="component" value="Chromosome"/>
</dbReference>
<keyword evidence="1" id="KW-1133">Transmembrane helix</keyword>
<evidence type="ECO:0000313" key="2">
    <source>
        <dbReference type="EMBL" id="UTF52990.1"/>
    </source>
</evidence>
<protein>
    <submittedName>
        <fullName evidence="2">Uncharacterized protein</fullName>
    </submittedName>
</protein>
<dbReference type="RefSeq" id="WP_254157111.1">
    <property type="nucleotide sequence ID" value="NZ_CP100355.1"/>
</dbReference>
<proteinExistence type="predicted"/>
<keyword evidence="1" id="KW-0812">Transmembrane</keyword>
<feature type="transmembrane region" description="Helical" evidence="1">
    <location>
        <begin position="6"/>
        <end position="31"/>
    </location>
</feature>
<organism evidence="2 3">
    <name type="scientific">Natronosalvus rutilus</name>
    <dbReference type="NCBI Taxonomy" id="2953753"/>
    <lineage>
        <taxon>Archaea</taxon>
        <taxon>Methanobacteriati</taxon>
        <taxon>Methanobacteriota</taxon>
        <taxon>Stenosarchaea group</taxon>
        <taxon>Halobacteria</taxon>
        <taxon>Halobacteriales</taxon>
        <taxon>Natrialbaceae</taxon>
        <taxon>Natronosalvus</taxon>
    </lineage>
</organism>